<evidence type="ECO:0000256" key="11">
    <source>
        <dbReference type="SAM" id="MobiDB-lite"/>
    </source>
</evidence>
<comment type="subunit">
    <text evidence="9">Interacts with GDP-bound rab-5. Interacts with alpha-adaptin.</text>
</comment>
<feature type="compositionally biased region" description="Polar residues" evidence="11">
    <location>
        <begin position="895"/>
        <end position="904"/>
    </location>
</feature>
<reference evidence="16" key="1">
    <citation type="submission" date="2016-04" db="UniProtKB">
        <authorList>
            <consortium name="WormBaseParasite"/>
        </authorList>
    </citation>
    <scope>IDENTIFICATION</scope>
</reference>
<evidence type="ECO:0000256" key="1">
    <source>
        <dbReference type="ARBA" id="ARBA00004132"/>
    </source>
</evidence>
<feature type="region of interest" description="Disordered" evidence="11">
    <location>
        <begin position="1277"/>
        <end position="1298"/>
    </location>
</feature>
<evidence type="ECO:0000313" key="15">
    <source>
        <dbReference type="Proteomes" id="UP000274131"/>
    </source>
</evidence>
<feature type="compositionally biased region" description="Polar residues" evidence="11">
    <location>
        <begin position="965"/>
        <end position="975"/>
    </location>
</feature>
<dbReference type="PROSITE" id="PS50018">
    <property type="entry name" value="RAS_GTPASE_ACTIV_2"/>
    <property type="match status" value="1"/>
</dbReference>
<gene>
    <name evidence="14" type="ORF">EVEC_LOCUS1282</name>
</gene>
<dbReference type="GO" id="GO:0031267">
    <property type="term" value="F:small GTPase binding"/>
    <property type="evidence" value="ECO:0007669"/>
    <property type="project" value="TreeGrafter"/>
</dbReference>
<dbReference type="WBParaSite" id="EVEC_0000157401-mRNA-1">
    <property type="protein sequence ID" value="EVEC_0000157401-mRNA-1"/>
    <property type="gene ID" value="EVEC_0000157401"/>
</dbReference>
<dbReference type="InterPro" id="IPR001936">
    <property type="entry name" value="RasGAP_dom"/>
</dbReference>
<evidence type="ECO:0000313" key="16">
    <source>
        <dbReference type="WBParaSite" id="EVEC_0000157401-mRNA-1"/>
    </source>
</evidence>
<dbReference type="InterPro" id="IPR037191">
    <property type="entry name" value="VPS9_dom_sf"/>
</dbReference>
<dbReference type="OrthoDB" id="10264848at2759"/>
<dbReference type="InterPro" id="IPR003123">
    <property type="entry name" value="VPS9"/>
</dbReference>
<evidence type="ECO:0000256" key="8">
    <source>
        <dbReference type="ARBA" id="ARBA00057996"/>
    </source>
</evidence>
<dbReference type="PANTHER" id="PTHR23101:SF25">
    <property type="entry name" value="GTPASE-ACTIVATING PROTEIN AND VPS9 DOMAIN-CONTAINING PROTEIN 1"/>
    <property type="match status" value="1"/>
</dbReference>
<dbReference type="SUPFAM" id="SSF109993">
    <property type="entry name" value="VPS9 domain"/>
    <property type="match status" value="1"/>
</dbReference>
<feature type="compositionally biased region" description="Basic and acidic residues" evidence="11">
    <location>
        <begin position="657"/>
        <end position="679"/>
    </location>
</feature>
<name>A0A158Q9B6_ENTVE</name>
<dbReference type="FunFam" id="1.20.1050.80:FF:000001">
    <property type="entry name" value="GTPase-activating protein and VPS9 domain-containing protein 1 isoform X1"/>
    <property type="match status" value="1"/>
</dbReference>
<feature type="compositionally biased region" description="Basic and acidic residues" evidence="11">
    <location>
        <begin position="1117"/>
        <end position="1150"/>
    </location>
</feature>
<dbReference type="SMART" id="SM00167">
    <property type="entry name" value="VPS9"/>
    <property type="match status" value="1"/>
</dbReference>
<dbReference type="PANTHER" id="PTHR23101">
    <property type="entry name" value="RAB GDP/GTP EXCHANGE FACTOR"/>
    <property type="match status" value="1"/>
</dbReference>
<keyword evidence="4" id="KW-0343">GTPase activation</keyword>
<dbReference type="Pfam" id="PF00616">
    <property type="entry name" value="RasGAP"/>
    <property type="match status" value="1"/>
</dbReference>
<evidence type="ECO:0000256" key="7">
    <source>
        <dbReference type="ARBA" id="ARBA00023136"/>
    </source>
</evidence>
<evidence type="ECO:0000256" key="9">
    <source>
        <dbReference type="ARBA" id="ARBA00065347"/>
    </source>
</evidence>
<keyword evidence="7" id="KW-0472">Membrane</keyword>
<evidence type="ECO:0000256" key="5">
    <source>
        <dbReference type="ARBA" id="ARBA00022583"/>
    </source>
</evidence>
<feature type="region of interest" description="Disordered" evidence="11">
    <location>
        <begin position="651"/>
        <end position="769"/>
    </location>
</feature>
<dbReference type="Proteomes" id="UP000274131">
    <property type="component" value="Unassembled WGS sequence"/>
</dbReference>
<evidence type="ECO:0000256" key="10">
    <source>
        <dbReference type="ARBA" id="ARBA00074067"/>
    </source>
</evidence>
<proteinExistence type="inferred from homology"/>
<feature type="region of interest" description="Disordered" evidence="11">
    <location>
        <begin position="884"/>
        <end position="911"/>
    </location>
</feature>
<comment type="similarity">
    <text evidence="3">Belongs to the GAPVD1 family.</text>
</comment>
<feature type="region of interest" description="Disordered" evidence="11">
    <location>
        <begin position="1209"/>
        <end position="1245"/>
    </location>
</feature>
<keyword evidence="6" id="KW-0344">Guanine-nucleotide releasing factor</keyword>
<evidence type="ECO:0000256" key="4">
    <source>
        <dbReference type="ARBA" id="ARBA00022468"/>
    </source>
</evidence>
<dbReference type="Gene3D" id="1.20.1050.80">
    <property type="entry name" value="VPS9 domain"/>
    <property type="match status" value="1"/>
</dbReference>
<dbReference type="GO" id="GO:0005829">
    <property type="term" value="C:cytosol"/>
    <property type="evidence" value="ECO:0007669"/>
    <property type="project" value="TreeGrafter"/>
</dbReference>
<dbReference type="InterPro" id="IPR008936">
    <property type="entry name" value="Rho_GTPase_activation_prot"/>
</dbReference>
<feature type="domain" description="Ras-GAP" evidence="12">
    <location>
        <begin position="177"/>
        <end position="386"/>
    </location>
</feature>
<feature type="compositionally biased region" description="Polar residues" evidence="11">
    <location>
        <begin position="751"/>
        <end position="760"/>
    </location>
</feature>
<keyword evidence="15" id="KW-1185">Reference proteome</keyword>
<keyword evidence="5" id="KW-0254">Endocytosis</keyword>
<dbReference type="GO" id="GO:0016020">
    <property type="term" value="C:membrane"/>
    <property type="evidence" value="ECO:0007669"/>
    <property type="project" value="UniProtKB-SubCell"/>
</dbReference>
<feature type="compositionally biased region" description="Polar residues" evidence="11">
    <location>
        <begin position="1219"/>
        <end position="1228"/>
    </location>
</feature>
<reference evidence="14 15" key="2">
    <citation type="submission" date="2018-10" db="EMBL/GenBank/DDBJ databases">
        <authorList>
            <consortium name="Pathogen Informatics"/>
        </authorList>
    </citation>
    <scope>NUCLEOTIDE SEQUENCE [LARGE SCALE GENOMIC DNA]</scope>
</reference>
<dbReference type="EMBL" id="UXUI01007193">
    <property type="protein sequence ID" value="VDD86139.1"/>
    <property type="molecule type" value="Genomic_DNA"/>
</dbReference>
<sequence>MTIEGRRRVDVVTVFLMDSNGDPGASALSALCERLRSEKLLVASELETLHKLNEQVDAEQMSLAQLSWVGRQQQIILSRLVNSHPKVRPENCCKLNAILDSAQFLDGYHRIGAQYHGTVVNVLNLLLNSTESVAEILHAVDQIKDGIAECTTDDILSPEFVPCVFSLLYGCCVFPTDERRMLQVLSHLVRIQLATCESPRLLLRKGTAAFCRLYKLFSEGLFTAKIFLTAALHDPIMFVLSQDELFLDIDPSKSAIRFPLEERRRRFGEDENSLSYLQKLTAHRRIIELKLKAITSRFIQGITHAMTCFPRTLSWLVRHIHSVLSEGKRTKPDEITLICTDLIFTHLICPAIANPETLGVISDTPITYIARFNLMQVGQILQTLALAPYEQPPSHLAYFYSHFDQVSVFQVVKTVLGKAEESLDTLFPSITSESQGSDQSVRRFFIGTLAELHCLHSVLRSPAVDHLSDAEVRRELRSLMRRLPIRFDLGMILDKFDNDMVCFYDRISLAVVDVKKPTAVECPDSCSSSPSGRGAKLRNFADRESRFCKRFKKFSPLLRNCRLLDKVFNIILMPYFADPVVAVVALLAIQTAAHKGRLRMQNSTISDTSGAACEQRDLKIEVLIFPLGENREPLGLCAEDKFMEANKQMGSFRKHKVSDDSAEKRTRFVDTESLSDRTTEVGSDEEAGSLSSSIEANDDGEDISTLPDNFSDMLPISANVSGRESPSISGPPSVSGHENPHSANAAERSHSSGISGQGINIETPRHMPNLPVSVRRENTEGLEDKFGKFGIPQQDGQHKYRDDTHSLVSDSWSTDVLPSDTEGFLSENRHDVSGSAPTGQLPVIPVLPAVTEAGPSRHGVAAIHQGLPLVRRFQPGGFVAGLPAPAVNTEDRSDTWSVDATASDSEADPARNDDLLMIDEPDLIERTSTASGNGSSRIVSGESSGSLAICASAAAQARARAGRSLNSENPASSDTLVPGHSRGNRKPVDVSIFRDITSATSGNVITAGTSVGSTGRLRRQSSGSSFYSKSDVDSEFSKDLNDDVLSSLVGDYTPSFRNSIGEIVAPSSPAVSVLANAGSFCNDDAESSANSIAHREGSLSPSKTNAKNDFLKAEVNDLHDEPITMKSHNSENKKDEERNGNEISEEEVRTKWTSTEPAPKITGRSFDEHATPLAKNKPQSIGLKKNIFHGLQKVGETLKMRKDMAVSTMRQSLSQSSSINDLGSPNSKRCQKKLNNSEDTDATPRRLIESRSLNALNVSSQKPLQTADAILDKYKGKSLPHSSEENPTKPCSEAVKNPSVESVEPTALYYDAANLTNCRAFLDVKRKLRVVLSSVGSVPGLASSSVLSDNSGALNSARTSKSSRSGEKTESEHLVDFLNVLLAESINSQNKTLSAQIREVLRCLTTFDRKGIRKLLRTLKDEHRSRTAYLMYLQQSRLNLLQLRSYLQKLTSRLQREKSLTGECLTEVLVRFYLEKHEVLIVRFMNDFQSLKAQDERMDSVERTLAYLYGQLVQEPIWQFADLERIAYAKKSLERSLMAQIYTSALYPNGEADQCRDSVFHKSLSRLAQIITPVHPELKIPSRLHGECPWPSAQAEITIINAYKSPRDKLSCVVRCCETIQNLLILASGRTVPSADDITPVLVYVLIQANPPALLSNIQYVSSFYGDRMEGEEAYWWAQLTSAVQFIKTLLNKHF</sequence>
<feature type="region of interest" description="Disordered" evidence="11">
    <location>
        <begin position="1117"/>
        <end position="1164"/>
    </location>
</feature>
<evidence type="ECO:0000256" key="2">
    <source>
        <dbReference type="ARBA" id="ARBA00004170"/>
    </source>
</evidence>
<dbReference type="GO" id="GO:0005085">
    <property type="term" value="F:guanyl-nucleotide exchange factor activity"/>
    <property type="evidence" value="ECO:0007669"/>
    <property type="project" value="UniProtKB-KW"/>
</dbReference>
<comment type="function">
    <text evidence="8">Acts both as a GTPase-activating protein (GAP) and a guanine nucleotide exchange factor (GEF), and participates in endocytosis. Acts by regulating the activation of rab-5 by exchanging bound GDP for free GTP at clathrin coated pits.</text>
</comment>
<dbReference type="GO" id="GO:0005096">
    <property type="term" value="F:GTPase activator activity"/>
    <property type="evidence" value="ECO:0007669"/>
    <property type="project" value="UniProtKB-KW"/>
</dbReference>
<dbReference type="SUPFAM" id="SSF48350">
    <property type="entry name" value="GTPase activation domain, GAP"/>
    <property type="match status" value="1"/>
</dbReference>
<evidence type="ECO:0000256" key="3">
    <source>
        <dbReference type="ARBA" id="ARBA00008489"/>
    </source>
</evidence>
<dbReference type="Pfam" id="PF02204">
    <property type="entry name" value="VPS9"/>
    <property type="match status" value="1"/>
</dbReference>
<dbReference type="GO" id="GO:0006897">
    <property type="term" value="P:endocytosis"/>
    <property type="evidence" value="ECO:0007669"/>
    <property type="project" value="UniProtKB-KW"/>
</dbReference>
<dbReference type="GO" id="GO:0030139">
    <property type="term" value="C:endocytic vesicle"/>
    <property type="evidence" value="ECO:0007669"/>
    <property type="project" value="TreeGrafter"/>
</dbReference>
<dbReference type="STRING" id="51028.A0A158Q9B6"/>
<evidence type="ECO:0000259" key="12">
    <source>
        <dbReference type="PROSITE" id="PS50018"/>
    </source>
</evidence>
<dbReference type="GO" id="GO:0051049">
    <property type="term" value="P:regulation of transport"/>
    <property type="evidence" value="ECO:0007669"/>
    <property type="project" value="UniProtKB-ARBA"/>
</dbReference>
<dbReference type="InterPro" id="IPR045046">
    <property type="entry name" value="Vps9-like"/>
</dbReference>
<evidence type="ECO:0000313" key="14">
    <source>
        <dbReference type="EMBL" id="VDD86139.1"/>
    </source>
</evidence>
<accession>A0A158Q9B6</accession>
<feature type="compositionally biased region" description="Low complexity" evidence="11">
    <location>
        <begin position="725"/>
        <end position="736"/>
    </location>
</feature>
<feature type="region of interest" description="Disordered" evidence="11">
    <location>
        <begin position="961"/>
        <end position="988"/>
    </location>
</feature>
<feature type="domain" description="VPS9" evidence="13">
    <location>
        <begin position="1554"/>
        <end position="1695"/>
    </location>
</feature>
<organism evidence="16">
    <name type="scientific">Enterobius vermicularis</name>
    <name type="common">Human pinworm</name>
    <dbReference type="NCBI Taxonomy" id="51028"/>
    <lineage>
        <taxon>Eukaryota</taxon>
        <taxon>Metazoa</taxon>
        <taxon>Ecdysozoa</taxon>
        <taxon>Nematoda</taxon>
        <taxon>Chromadorea</taxon>
        <taxon>Rhabditida</taxon>
        <taxon>Spirurina</taxon>
        <taxon>Oxyuridomorpha</taxon>
        <taxon>Oxyuroidea</taxon>
        <taxon>Oxyuridae</taxon>
        <taxon>Enterobius</taxon>
    </lineage>
</organism>
<dbReference type="GO" id="GO:0030136">
    <property type="term" value="C:clathrin-coated vesicle"/>
    <property type="evidence" value="ECO:0007669"/>
    <property type="project" value="UniProtKB-SubCell"/>
</dbReference>
<feature type="region of interest" description="Disordered" evidence="11">
    <location>
        <begin position="1013"/>
        <end position="1032"/>
    </location>
</feature>
<evidence type="ECO:0000256" key="6">
    <source>
        <dbReference type="ARBA" id="ARBA00022658"/>
    </source>
</evidence>
<protein>
    <recommendedName>
        <fullName evidence="10">Receptor-mediated endocytosis protein 6</fullName>
    </recommendedName>
</protein>
<dbReference type="Gene3D" id="1.10.506.10">
    <property type="entry name" value="GTPase Activation - p120gap, domain 1"/>
    <property type="match status" value="1"/>
</dbReference>
<comment type="subcellular location">
    <subcellularLocation>
        <location evidence="1">Cytoplasmic vesicle</location>
        <location evidence="1">Clathrin-coated vesicle</location>
    </subcellularLocation>
    <subcellularLocation>
        <location evidence="2">Membrane</location>
        <topology evidence="2">Peripheral membrane protein</topology>
    </subcellularLocation>
</comment>
<dbReference type="PROSITE" id="PS51205">
    <property type="entry name" value="VPS9"/>
    <property type="match status" value="1"/>
</dbReference>
<evidence type="ECO:0000259" key="13">
    <source>
        <dbReference type="PROSITE" id="PS51205"/>
    </source>
</evidence>